<dbReference type="PIRSF" id="PIRSF004553">
    <property type="entry name" value="CHP00095"/>
    <property type="match status" value="1"/>
</dbReference>
<organism evidence="3 4">
    <name type="scientific">Candidatus Rhabdochlamydia porcellionis</name>
    <dbReference type="NCBI Taxonomy" id="225148"/>
    <lineage>
        <taxon>Bacteria</taxon>
        <taxon>Pseudomonadati</taxon>
        <taxon>Chlamydiota</taxon>
        <taxon>Chlamydiia</taxon>
        <taxon>Parachlamydiales</taxon>
        <taxon>Candidatus Rhabdochlamydiaceae</taxon>
        <taxon>Candidatus Rhabdochlamydia</taxon>
    </lineage>
</organism>
<dbReference type="SUPFAM" id="SSF53335">
    <property type="entry name" value="S-adenosyl-L-methionine-dependent methyltransferases"/>
    <property type="match status" value="1"/>
</dbReference>
<dbReference type="InterPro" id="IPR004398">
    <property type="entry name" value="RNA_MeTrfase_RsmD"/>
</dbReference>
<keyword evidence="4" id="KW-1185">Reference proteome</keyword>
<sequence>MSLRILGGDFRGRLLKSPKTPSTRPTLAVLRKAVFDILHNKIEDALFLDLFAGSGAMGIEALSRGASHATFIDNNSVAIRCLKENIQLLQLEKYCSILSCSYKQALKQLVKKELQFDIAYIDPPYELSLKTTILQEIFALFDNSCLIKPNGIVFIEETAHTQFELKSFTFANMRKFSGTLLQQYQKKAPTKDPCL</sequence>
<reference evidence="3 4" key="2">
    <citation type="submission" date="2021-05" db="EMBL/GenBank/DDBJ databases">
        <title>Ecology and evolution of chlamydial symbionts of arthropods.</title>
        <authorList>
            <person name="Halter T."/>
            <person name="Sixt B.S."/>
            <person name="Toenshoff E.R."/>
            <person name="Koestlbacher S."/>
            <person name="Schulz F."/>
            <person name="Kostanjsek R."/>
            <person name="Collingro A."/>
            <person name="Hendrickx F."/>
            <person name="Horn M."/>
        </authorList>
    </citation>
    <scope>NUCLEOTIDE SEQUENCE [LARGE SCALE GENOMIC DNA]</scope>
    <source>
        <strain evidence="3 4">15C</strain>
    </source>
</reference>
<evidence type="ECO:0000313" key="4">
    <source>
        <dbReference type="Proteomes" id="UP000822862"/>
    </source>
</evidence>
<dbReference type="GO" id="GO:0052913">
    <property type="term" value="F:16S rRNA (guanine(966)-N(2))-methyltransferase activity"/>
    <property type="evidence" value="ECO:0007669"/>
    <property type="project" value="UniProtKB-EC"/>
</dbReference>
<dbReference type="NCBIfam" id="TIGR00095">
    <property type="entry name" value="16S rRNA (guanine(966)-N(2))-methyltransferase RsmD"/>
    <property type="match status" value="1"/>
</dbReference>
<dbReference type="CDD" id="cd02440">
    <property type="entry name" value="AdoMet_MTases"/>
    <property type="match status" value="1"/>
</dbReference>
<protein>
    <submittedName>
        <fullName evidence="3">Ribosomal RNA small subunit methyltransferase D</fullName>
        <ecNumber evidence="3">2.1.1.171</ecNumber>
    </submittedName>
</protein>
<dbReference type="PROSITE" id="PS00092">
    <property type="entry name" value="N6_MTASE"/>
    <property type="match status" value="1"/>
</dbReference>
<dbReference type="PANTHER" id="PTHR43542">
    <property type="entry name" value="METHYLTRANSFERASE"/>
    <property type="match status" value="1"/>
</dbReference>
<dbReference type="InterPro" id="IPR029063">
    <property type="entry name" value="SAM-dependent_MTases_sf"/>
</dbReference>
<reference evidence="3 4" key="1">
    <citation type="submission" date="2020-01" db="EMBL/GenBank/DDBJ databases">
        <authorList>
            <person name="Sixt B."/>
            <person name="Schulz F."/>
            <person name="Kostanjsek R."/>
            <person name="Koestlbacher S."/>
            <person name="Collingro A."/>
            <person name="Toenshoff E."/>
            <person name="Horn M."/>
        </authorList>
    </citation>
    <scope>NUCLEOTIDE SEQUENCE [LARGE SCALE GENOMIC DNA]</scope>
    <source>
        <strain evidence="3 4">15C</strain>
    </source>
</reference>
<dbReference type="EMBL" id="CP075585">
    <property type="protein sequence ID" value="QZA58191.1"/>
    <property type="molecule type" value="Genomic_DNA"/>
</dbReference>
<name>A0ABX8YY27_9BACT</name>
<dbReference type="PANTHER" id="PTHR43542:SF1">
    <property type="entry name" value="METHYLTRANSFERASE"/>
    <property type="match status" value="1"/>
</dbReference>
<dbReference type="Gene3D" id="3.40.50.150">
    <property type="entry name" value="Vaccinia Virus protein VP39"/>
    <property type="match status" value="1"/>
</dbReference>
<evidence type="ECO:0000256" key="1">
    <source>
        <dbReference type="ARBA" id="ARBA00022603"/>
    </source>
</evidence>
<dbReference type="RefSeq" id="WP_194845898.1">
    <property type="nucleotide sequence ID" value="NZ_CP075585.1"/>
</dbReference>
<gene>
    <name evidence="3" type="ORF">RHAB15C_0000061</name>
</gene>
<dbReference type="InterPro" id="IPR002052">
    <property type="entry name" value="DNA_methylase_N6_adenine_CS"/>
</dbReference>
<keyword evidence="2 3" id="KW-0808">Transferase</keyword>
<evidence type="ECO:0000256" key="2">
    <source>
        <dbReference type="ARBA" id="ARBA00022679"/>
    </source>
</evidence>
<proteinExistence type="predicted"/>
<evidence type="ECO:0000313" key="3">
    <source>
        <dbReference type="EMBL" id="QZA58191.1"/>
    </source>
</evidence>
<dbReference type="Proteomes" id="UP000822862">
    <property type="component" value="Chromosome"/>
</dbReference>
<dbReference type="Pfam" id="PF03602">
    <property type="entry name" value="Cons_hypoth95"/>
    <property type="match status" value="1"/>
</dbReference>
<dbReference type="EC" id="2.1.1.171" evidence="3"/>
<keyword evidence="1 3" id="KW-0489">Methyltransferase</keyword>
<accession>A0ABX8YY27</accession>